<evidence type="ECO:0000256" key="4">
    <source>
        <dbReference type="ARBA" id="ARBA00022723"/>
    </source>
</evidence>
<evidence type="ECO:0000256" key="7">
    <source>
        <dbReference type="ARBA" id="ARBA00023004"/>
    </source>
</evidence>
<dbReference type="GO" id="GO:0016491">
    <property type="term" value="F:oxidoreductase activity"/>
    <property type="evidence" value="ECO:0007669"/>
    <property type="project" value="UniProtKB-KW"/>
</dbReference>
<feature type="compositionally biased region" description="Low complexity" evidence="10">
    <location>
        <begin position="295"/>
        <end position="324"/>
    </location>
</feature>
<feature type="compositionally biased region" description="Basic residues" evidence="10">
    <location>
        <begin position="404"/>
        <end position="417"/>
    </location>
</feature>
<evidence type="ECO:0000256" key="3">
    <source>
        <dbReference type="ARBA" id="ARBA00022714"/>
    </source>
</evidence>
<dbReference type="Pfam" id="PF00355">
    <property type="entry name" value="Rieske"/>
    <property type="match status" value="1"/>
</dbReference>
<dbReference type="GO" id="GO:0046872">
    <property type="term" value="F:metal ion binding"/>
    <property type="evidence" value="ECO:0007669"/>
    <property type="project" value="UniProtKB-KW"/>
</dbReference>
<protein>
    <submittedName>
        <fullName evidence="12">Rieske domain protein</fullName>
    </submittedName>
</protein>
<keyword evidence="7" id="KW-0408">Iron</keyword>
<dbReference type="PANTHER" id="PTHR21266">
    <property type="entry name" value="IRON-SULFUR DOMAIN CONTAINING PROTEIN"/>
    <property type="match status" value="1"/>
</dbReference>
<dbReference type="SUPFAM" id="SSF50022">
    <property type="entry name" value="ISP domain"/>
    <property type="match status" value="1"/>
</dbReference>
<dbReference type="Gene3D" id="2.102.10.10">
    <property type="entry name" value="Rieske [2Fe-2S] iron-sulphur domain"/>
    <property type="match status" value="1"/>
</dbReference>
<gene>
    <name evidence="12" type="ORF">C7S16_5294</name>
</gene>
<dbReference type="EMBL" id="QXCT01000001">
    <property type="protein sequence ID" value="MDW9253631.1"/>
    <property type="molecule type" value="Genomic_DNA"/>
</dbReference>
<proteinExistence type="predicted"/>
<sequence>MNTVARPLFDSTARGMPVALSEQVSGKAPLGVICMEQPLVLFRDASGAACAMEDRCAHRRAPLSLGRITPDCRLQCAYHGWTYDGATGACVAIPNLSASERVPVRYAARAYRTLERDGFVWACASDARAPDEAVRHDVRSVRRFAGAAAVAIARDEYAAALADGPHLTMRIAGLHITDYVIADATPRDGHIATERGVTWAAHIIDRHFGVRHPWTLGVTPPRDGALASVELMTSDGAPMLWASIAIAPAARGATNVLWRGGIAADAGGVGATLFRTRARAPFAVRDARPRRRPRAVGARRALPRGPVAPRPAGFEAPRAAPAGPARGGLSGDRAIWLCVGLVRRPRSRKRRLRAQRAVPAARRRPAEVHAGQHPDRLLRTAAHRESDRFDALGFSAREGVWRSARRRGPGRRSLHIRNGHDDPPLQEQVDPADHALVRRRAREISRHSRGGPRPCAQLGRTRLWPPPAGQRPASVPSVRA</sequence>
<evidence type="ECO:0000256" key="10">
    <source>
        <dbReference type="SAM" id="MobiDB-lite"/>
    </source>
</evidence>
<feature type="region of interest" description="Disordered" evidence="10">
    <location>
        <begin position="404"/>
        <end position="480"/>
    </location>
</feature>
<dbReference type="InterPro" id="IPR017941">
    <property type="entry name" value="Rieske_2Fe-2S"/>
</dbReference>
<dbReference type="InterPro" id="IPR050584">
    <property type="entry name" value="Cholesterol_7-desaturase"/>
</dbReference>
<evidence type="ECO:0000256" key="6">
    <source>
        <dbReference type="ARBA" id="ARBA00023002"/>
    </source>
</evidence>
<dbReference type="GO" id="GO:0051537">
    <property type="term" value="F:2 iron, 2 sulfur cluster binding"/>
    <property type="evidence" value="ECO:0007669"/>
    <property type="project" value="UniProtKB-KW"/>
</dbReference>
<dbReference type="Proteomes" id="UP001272137">
    <property type="component" value="Unassembled WGS sequence"/>
</dbReference>
<reference evidence="12" key="1">
    <citation type="submission" date="2018-08" db="EMBL/GenBank/DDBJ databases">
        <title>Identification of Burkholderia cepacia strains that express a Burkholderia pseudomallei-like capsular polysaccharide.</title>
        <authorList>
            <person name="Burtnick M.N."/>
            <person name="Vongsouvath M."/>
            <person name="Newton P."/>
            <person name="Wuthiekanun V."/>
            <person name="Limmathurotsakul D."/>
            <person name="Brett P.J."/>
            <person name="Chantratita N."/>
            <person name="Dance D.A."/>
        </authorList>
    </citation>
    <scope>NUCLEOTIDE SEQUENCE</scope>
    <source>
        <strain evidence="12">SBXCC001</strain>
    </source>
</reference>
<evidence type="ECO:0000259" key="11">
    <source>
        <dbReference type="PROSITE" id="PS51296"/>
    </source>
</evidence>
<evidence type="ECO:0000256" key="5">
    <source>
        <dbReference type="ARBA" id="ARBA00022989"/>
    </source>
</evidence>
<keyword evidence="3" id="KW-0001">2Fe-2S</keyword>
<organism evidence="12 13">
    <name type="scientific">Burkholderia thailandensis</name>
    <dbReference type="NCBI Taxonomy" id="57975"/>
    <lineage>
        <taxon>Bacteria</taxon>
        <taxon>Pseudomonadati</taxon>
        <taxon>Pseudomonadota</taxon>
        <taxon>Betaproteobacteria</taxon>
        <taxon>Burkholderiales</taxon>
        <taxon>Burkholderiaceae</taxon>
        <taxon>Burkholderia</taxon>
        <taxon>pseudomallei group</taxon>
    </lineage>
</organism>
<dbReference type="AlphaFoldDB" id="A0AAW9D0W7"/>
<evidence type="ECO:0000313" key="12">
    <source>
        <dbReference type="EMBL" id="MDW9253631.1"/>
    </source>
</evidence>
<keyword evidence="6" id="KW-0560">Oxidoreductase</keyword>
<name>A0AAW9D0W7_BURTH</name>
<accession>A0AAW9D0W7</accession>
<evidence type="ECO:0000256" key="8">
    <source>
        <dbReference type="ARBA" id="ARBA00023014"/>
    </source>
</evidence>
<evidence type="ECO:0000256" key="9">
    <source>
        <dbReference type="ARBA" id="ARBA00023136"/>
    </source>
</evidence>
<keyword evidence="9" id="KW-0472">Membrane</keyword>
<comment type="subcellular location">
    <subcellularLocation>
        <location evidence="1">Membrane</location>
    </subcellularLocation>
</comment>
<keyword evidence="2" id="KW-0812">Transmembrane</keyword>
<feature type="domain" description="Rieske" evidence="11">
    <location>
        <begin position="15"/>
        <end position="122"/>
    </location>
</feature>
<feature type="compositionally biased region" description="Basic and acidic residues" evidence="10">
    <location>
        <begin position="431"/>
        <end position="446"/>
    </location>
</feature>
<evidence type="ECO:0000256" key="2">
    <source>
        <dbReference type="ARBA" id="ARBA00022692"/>
    </source>
</evidence>
<dbReference type="GO" id="GO:0005737">
    <property type="term" value="C:cytoplasm"/>
    <property type="evidence" value="ECO:0007669"/>
    <property type="project" value="TreeGrafter"/>
</dbReference>
<evidence type="ECO:0000313" key="13">
    <source>
        <dbReference type="Proteomes" id="UP001272137"/>
    </source>
</evidence>
<keyword evidence="5" id="KW-1133">Transmembrane helix</keyword>
<keyword evidence="4" id="KW-0479">Metal-binding</keyword>
<keyword evidence="8" id="KW-0411">Iron-sulfur</keyword>
<feature type="compositionally biased region" description="Basic and acidic residues" evidence="10">
    <location>
        <begin position="364"/>
        <end position="377"/>
    </location>
</feature>
<dbReference type="PROSITE" id="PS51296">
    <property type="entry name" value="RIESKE"/>
    <property type="match status" value="1"/>
</dbReference>
<comment type="caution">
    <text evidence="12">The sequence shown here is derived from an EMBL/GenBank/DDBJ whole genome shotgun (WGS) entry which is preliminary data.</text>
</comment>
<feature type="region of interest" description="Disordered" evidence="10">
    <location>
        <begin position="348"/>
        <end position="377"/>
    </location>
</feature>
<evidence type="ECO:0000256" key="1">
    <source>
        <dbReference type="ARBA" id="ARBA00004370"/>
    </source>
</evidence>
<feature type="region of interest" description="Disordered" evidence="10">
    <location>
        <begin position="286"/>
        <end position="327"/>
    </location>
</feature>
<dbReference type="InterPro" id="IPR036922">
    <property type="entry name" value="Rieske_2Fe-2S_sf"/>
</dbReference>
<dbReference type="GO" id="GO:0016020">
    <property type="term" value="C:membrane"/>
    <property type="evidence" value="ECO:0007669"/>
    <property type="project" value="UniProtKB-SubCell"/>
</dbReference>
<dbReference type="PANTHER" id="PTHR21266:SF32">
    <property type="entry name" value="CHOLESTEROL 7-DESATURASE NVD"/>
    <property type="match status" value="1"/>
</dbReference>